<comment type="similarity">
    <text evidence="1 5">Belongs to the FlgD family.</text>
</comment>
<evidence type="ECO:0000256" key="4">
    <source>
        <dbReference type="ARBA" id="ARBA00024746"/>
    </source>
</evidence>
<dbReference type="GO" id="GO:0044781">
    <property type="term" value="P:bacterial-type flagellum organization"/>
    <property type="evidence" value="ECO:0007669"/>
    <property type="project" value="UniProtKB-UniRule"/>
</dbReference>
<dbReference type="InterPro" id="IPR025965">
    <property type="entry name" value="FlgD/Vpr_Ig-like"/>
</dbReference>
<protein>
    <recommendedName>
        <fullName evidence="2 5">Basal-body rod modification protein FlgD</fullName>
    </recommendedName>
</protein>
<evidence type="ECO:0000313" key="8">
    <source>
        <dbReference type="EMBL" id="SKA61818.1"/>
    </source>
</evidence>
<keyword evidence="9" id="KW-1185">Reference proteome</keyword>
<evidence type="ECO:0000256" key="2">
    <source>
        <dbReference type="ARBA" id="ARBA00016013"/>
    </source>
</evidence>
<keyword evidence="3 5" id="KW-1005">Bacterial flagellum biogenesis</keyword>
<accession>A0A1T4VA61</accession>
<dbReference type="AlphaFoldDB" id="A0A1T4VA61"/>
<dbReference type="Gene3D" id="2.60.40.4070">
    <property type="match status" value="1"/>
</dbReference>
<feature type="domain" description="FlgD Tudor-like" evidence="7">
    <location>
        <begin position="88"/>
        <end position="224"/>
    </location>
</feature>
<dbReference type="STRING" id="83771.SAMN02910357_02329"/>
<dbReference type="EMBL" id="FUXX01000016">
    <property type="protein sequence ID" value="SKA61818.1"/>
    <property type="molecule type" value="Genomic_DNA"/>
</dbReference>
<sequence>MSVDFSSIGKTSSYINQQEAAASAKKNNNALDQADFLKLLTTQLTNQDPSSPVDNNQMVSTMSQLSIVDNLTTITNGMDNIVNSISSSSALSASSLVGRSVLVDSSTAFFDGNSPLMAQIDAGSGASDVKVTITDNVGSIISSFSASNIDGVTDFSWDGVKDAETGEMYPAGKYTVVVSAMQGGKEVNLPVKTYGTVGSVVLGNTVSDTKLNILGYGEVSLDNVGSISL</sequence>
<gene>
    <name evidence="8" type="ORF">SAMN02745213_01147</name>
</gene>
<evidence type="ECO:0000256" key="3">
    <source>
        <dbReference type="ARBA" id="ARBA00022795"/>
    </source>
</evidence>
<proteinExistence type="inferred from homology"/>
<organism evidence="8 9">
    <name type="scientific">Succinivibrio dextrinosolvens DSM 3072</name>
    <dbReference type="NCBI Taxonomy" id="1123324"/>
    <lineage>
        <taxon>Bacteria</taxon>
        <taxon>Pseudomonadati</taxon>
        <taxon>Pseudomonadota</taxon>
        <taxon>Gammaproteobacteria</taxon>
        <taxon>Aeromonadales</taxon>
        <taxon>Succinivibrionaceae</taxon>
        <taxon>Succinivibrio</taxon>
    </lineage>
</organism>
<comment type="function">
    <text evidence="4 5">Required for flagellar hook formation. May act as a scaffolding protein.</text>
</comment>
<keyword evidence="8" id="KW-0282">Flagellum</keyword>
<evidence type="ECO:0000313" key="9">
    <source>
        <dbReference type="Proteomes" id="UP000242432"/>
    </source>
</evidence>
<dbReference type="Gene3D" id="2.30.30.910">
    <property type="match status" value="1"/>
</dbReference>
<evidence type="ECO:0000256" key="1">
    <source>
        <dbReference type="ARBA" id="ARBA00010577"/>
    </source>
</evidence>
<dbReference type="Pfam" id="PF03963">
    <property type="entry name" value="FlgD"/>
    <property type="match status" value="1"/>
</dbReference>
<keyword evidence="8" id="KW-0969">Cilium</keyword>
<feature type="domain" description="FlgD/Vpr Ig-like" evidence="6">
    <location>
        <begin position="109"/>
        <end position="183"/>
    </location>
</feature>
<evidence type="ECO:0000256" key="5">
    <source>
        <dbReference type="RuleBase" id="RU362076"/>
    </source>
</evidence>
<dbReference type="Proteomes" id="UP000242432">
    <property type="component" value="Unassembled WGS sequence"/>
</dbReference>
<evidence type="ECO:0000259" key="7">
    <source>
        <dbReference type="Pfam" id="PF13861"/>
    </source>
</evidence>
<dbReference type="InterPro" id="IPR005648">
    <property type="entry name" value="FlgD"/>
</dbReference>
<name>A0A1T4VA61_9GAMM</name>
<keyword evidence="8" id="KW-0966">Cell projection</keyword>
<dbReference type="InterPro" id="IPR025963">
    <property type="entry name" value="FLgD_Tudor"/>
</dbReference>
<reference evidence="9" key="1">
    <citation type="submission" date="2017-02" db="EMBL/GenBank/DDBJ databases">
        <authorList>
            <person name="Varghese N."/>
            <person name="Submissions S."/>
        </authorList>
    </citation>
    <scope>NUCLEOTIDE SEQUENCE [LARGE SCALE GENOMIC DNA]</scope>
    <source>
        <strain evidence="9">DSM 3072</strain>
    </source>
</reference>
<dbReference type="Pfam" id="PF13861">
    <property type="entry name" value="FLgD_tudor"/>
    <property type="match status" value="1"/>
</dbReference>
<evidence type="ECO:0000259" key="6">
    <source>
        <dbReference type="Pfam" id="PF13860"/>
    </source>
</evidence>
<dbReference type="Pfam" id="PF13860">
    <property type="entry name" value="FlgD_ig"/>
    <property type="match status" value="1"/>
</dbReference>
<dbReference type="RefSeq" id="WP_078928641.1">
    <property type="nucleotide sequence ID" value="NZ_FUXX01000016.1"/>
</dbReference>